<dbReference type="EMBL" id="CP058909">
    <property type="protein sequence ID" value="QLH80302.1"/>
    <property type="molecule type" value="Genomic_DNA"/>
</dbReference>
<dbReference type="PANTHER" id="PTHR43065">
    <property type="entry name" value="SENSOR HISTIDINE KINASE"/>
    <property type="match status" value="1"/>
</dbReference>
<dbReference type="Gene3D" id="1.10.287.130">
    <property type="match status" value="1"/>
</dbReference>
<keyword evidence="1" id="KW-0597">Phosphoprotein</keyword>
<dbReference type="PROSITE" id="PS50113">
    <property type="entry name" value="PAC"/>
    <property type="match status" value="1"/>
</dbReference>
<dbReference type="InterPro" id="IPR000700">
    <property type="entry name" value="PAS-assoc_C"/>
</dbReference>
<dbReference type="OrthoDB" id="230688at2157"/>
<feature type="domain" description="PAS" evidence="9">
    <location>
        <begin position="415"/>
        <end position="485"/>
    </location>
</feature>
<gene>
    <name evidence="11" type="ORF">HZS54_01080</name>
</gene>
<keyword evidence="3" id="KW-0547">Nucleotide-binding</keyword>
<evidence type="ECO:0000256" key="1">
    <source>
        <dbReference type="ARBA" id="ARBA00022553"/>
    </source>
</evidence>
<accession>A0A7D5P8V6</accession>
<dbReference type="Pfam" id="PF02518">
    <property type="entry name" value="HATPase_c"/>
    <property type="match status" value="1"/>
</dbReference>
<feature type="compositionally biased region" description="Acidic residues" evidence="7">
    <location>
        <begin position="1"/>
        <end position="30"/>
    </location>
</feature>
<dbReference type="CDD" id="cd00130">
    <property type="entry name" value="PAS"/>
    <property type="match status" value="2"/>
</dbReference>
<evidence type="ECO:0000259" key="10">
    <source>
        <dbReference type="PROSITE" id="PS50113"/>
    </source>
</evidence>
<keyword evidence="6" id="KW-0902">Two-component regulatory system</keyword>
<dbReference type="SMART" id="SM00387">
    <property type="entry name" value="HATPase_c"/>
    <property type="match status" value="1"/>
</dbReference>
<dbReference type="GO" id="GO:0000155">
    <property type="term" value="F:phosphorelay sensor kinase activity"/>
    <property type="evidence" value="ECO:0007669"/>
    <property type="project" value="InterPro"/>
</dbReference>
<feature type="domain" description="PAC" evidence="10">
    <location>
        <begin position="367"/>
        <end position="418"/>
    </location>
</feature>
<dbReference type="Gene3D" id="3.30.565.10">
    <property type="entry name" value="Histidine kinase-like ATPase, C-terminal domain"/>
    <property type="match status" value="1"/>
</dbReference>
<dbReference type="SMART" id="SM00388">
    <property type="entry name" value="HisKA"/>
    <property type="match status" value="1"/>
</dbReference>
<evidence type="ECO:0000313" key="12">
    <source>
        <dbReference type="Proteomes" id="UP000509346"/>
    </source>
</evidence>
<keyword evidence="12" id="KW-1185">Reference proteome</keyword>
<sequence>MTASDGDDDRDDGVPPEDDDPAGGTDEDAGGDPSATPDDGDDTDESGVRILHLDPDETVLSRLTAATDGSEGIDYEGTSEPDRVRERIDAGDVDVFVVEPDAPADVASLVEDAGASGAAVALYTRVDPGDVDPAVFDAVDTLVEKWTAEEGLDFVVEKLLRAGRTPEAASRFSRAFDRVDPDSQSSCSFLVYEDGTVIWESTPLDEYFDRRGVTVAVPETPNFYRQLTAALSHDPDAIRTIRGPDVPAEPTEFSVPTAEGRARFRYTEHEFPETVGPLRLVIVEDVTWSARSSARLELLDLLDRHVQDGISVVDANGRVEYHNESFAGLLGYDDMVGEHTASYMAEGELQSGQRTLQQLRTADRDSAVIDMTFETADGEERTLAVHFSVRDGEDGYEGLVNVARDVTERRDRERTLEQYRRLVESAGDPMYVVDGDGRVEICNDALVELFDGDRESLVGTPLSELLPEAAAERIGEALDRASAADESVTRGFDLPTPAGEVRQFEATVAGLGPADDADGSVGILHEVTARERRESELDLLKQVLTRVLRHDVRTGLTVVRGQAEVLAERTDGEQRRMAETIVDRSEQLVETTEKARAIERVIDSDEGRVTLDLRSVVNRSVANVAAVHGDAEYDVRITEQVPVRAHRALPYAVENLVENAVSHGDGTPSVTITAADDEGSVELRITDDGPGISQSELDVLADREETPLKHGTGVGLWLVSWVVERSGGDLAFDTGDDGTTVTVRLDAGDADDVS</sequence>
<reference evidence="11 12" key="1">
    <citation type="submission" date="2020-07" db="EMBL/GenBank/DDBJ databases">
        <title>Halosimplex litoreum sp. nov. and Halosimplex rubrum sp. nov., isolated from different salt environments.</title>
        <authorList>
            <person name="Cui H."/>
        </authorList>
    </citation>
    <scope>NUCLEOTIDE SEQUENCE [LARGE SCALE GENOMIC DNA]</scope>
    <source>
        <strain evidence="11 12">R2</strain>
    </source>
</reference>
<dbReference type="Gene3D" id="3.30.450.20">
    <property type="entry name" value="PAS domain"/>
    <property type="match status" value="2"/>
</dbReference>
<dbReference type="InterPro" id="IPR003594">
    <property type="entry name" value="HATPase_dom"/>
</dbReference>
<dbReference type="SUPFAM" id="SSF55874">
    <property type="entry name" value="ATPase domain of HSP90 chaperone/DNA topoisomerase II/histidine kinase"/>
    <property type="match status" value="1"/>
</dbReference>
<feature type="domain" description="Histidine kinase" evidence="8">
    <location>
        <begin position="547"/>
        <end position="749"/>
    </location>
</feature>
<evidence type="ECO:0000259" key="9">
    <source>
        <dbReference type="PROSITE" id="PS50112"/>
    </source>
</evidence>
<name>A0A7D5P8V6_9EURY</name>
<dbReference type="Proteomes" id="UP000509346">
    <property type="component" value="Chromosome"/>
</dbReference>
<dbReference type="InterPro" id="IPR000014">
    <property type="entry name" value="PAS"/>
</dbReference>
<keyword evidence="5" id="KW-0067">ATP-binding</keyword>
<keyword evidence="2" id="KW-0808">Transferase</keyword>
<dbReference type="InterPro" id="IPR005467">
    <property type="entry name" value="His_kinase_dom"/>
</dbReference>
<proteinExistence type="predicted"/>
<feature type="region of interest" description="Disordered" evidence="7">
    <location>
        <begin position="1"/>
        <end position="55"/>
    </location>
</feature>
<evidence type="ECO:0000256" key="4">
    <source>
        <dbReference type="ARBA" id="ARBA00022777"/>
    </source>
</evidence>
<dbReference type="GeneID" id="56081139"/>
<dbReference type="Pfam" id="PF08448">
    <property type="entry name" value="PAS_4"/>
    <property type="match status" value="2"/>
</dbReference>
<dbReference type="AlphaFoldDB" id="A0A7D5P8V6"/>
<evidence type="ECO:0000313" key="11">
    <source>
        <dbReference type="EMBL" id="QLH80302.1"/>
    </source>
</evidence>
<evidence type="ECO:0000256" key="6">
    <source>
        <dbReference type="ARBA" id="ARBA00023012"/>
    </source>
</evidence>
<dbReference type="SUPFAM" id="SSF47384">
    <property type="entry name" value="Homodimeric domain of signal transducing histidine kinase"/>
    <property type="match status" value="1"/>
</dbReference>
<evidence type="ECO:0000256" key="3">
    <source>
        <dbReference type="ARBA" id="ARBA00022741"/>
    </source>
</evidence>
<dbReference type="InterPro" id="IPR035965">
    <property type="entry name" value="PAS-like_dom_sf"/>
</dbReference>
<dbReference type="NCBIfam" id="TIGR00229">
    <property type="entry name" value="sensory_box"/>
    <property type="match status" value="2"/>
</dbReference>
<dbReference type="SUPFAM" id="SSF55785">
    <property type="entry name" value="PYP-like sensor domain (PAS domain)"/>
    <property type="match status" value="2"/>
</dbReference>
<protein>
    <submittedName>
        <fullName evidence="11">PAS domain-containing sensor histidine kinase</fullName>
    </submittedName>
</protein>
<evidence type="ECO:0000256" key="7">
    <source>
        <dbReference type="SAM" id="MobiDB-lite"/>
    </source>
</evidence>
<dbReference type="InterPro" id="IPR013656">
    <property type="entry name" value="PAS_4"/>
</dbReference>
<dbReference type="PROSITE" id="PS50112">
    <property type="entry name" value="PAS"/>
    <property type="match status" value="2"/>
</dbReference>
<dbReference type="GO" id="GO:0005524">
    <property type="term" value="F:ATP binding"/>
    <property type="evidence" value="ECO:0007669"/>
    <property type="project" value="UniProtKB-KW"/>
</dbReference>
<dbReference type="PROSITE" id="PS50109">
    <property type="entry name" value="HIS_KIN"/>
    <property type="match status" value="1"/>
</dbReference>
<dbReference type="InterPro" id="IPR036890">
    <property type="entry name" value="HATPase_C_sf"/>
</dbReference>
<dbReference type="InterPro" id="IPR004358">
    <property type="entry name" value="Sig_transdc_His_kin-like_C"/>
</dbReference>
<evidence type="ECO:0000256" key="5">
    <source>
        <dbReference type="ARBA" id="ARBA00022840"/>
    </source>
</evidence>
<dbReference type="RefSeq" id="WP_179920133.1">
    <property type="nucleotide sequence ID" value="NZ_CP058909.1"/>
</dbReference>
<keyword evidence="4 11" id="KW-0418">Kinase</keyword>
<dbReference type="Pfam" id="PF00512">
    <property type="entry name" value="HisKA"/>
    <property type="match status" value="1"/>
</dbReference>
<dbReference type="SMART" id="SM00091">
    <property type="entry name" value="PAS"/>
    <property type="match status" value="2"/>
</dbReference>
<evidence type="ECO:0000256" key="2">
    <source>
        <dbReference type="ARBA" id="ARBA00022679"/>
    </source>
</evidence>
<organism evidence="11 12">
    <name type="scientific">Halosimplex pelagicum</name>
    <dbReference type="NCBI Taxonomy" id="869886"/>
    <lineage>
        <taxon>Archaea</taxon>
        <taxon>Methanobacteriati</taxon>
        <taxon>Methanobacteriota</taxon>
        <taxon>Stenosarchaea group</taxon>
        <taxon>Halobacteria</taxon>
        <taxon>Halobacteriales</taxon>
        <taxon>Haloarculaceae</taxon>
        <taxon>Halosimplex</taxon>
    </lineage>
</organism>
<feature type="domain" description="PAS" evidence="9">
    <location>
        <begin position="294"/>
        <end position="332"/>
    </location>
</feature>
<dbReference type="CDD" id="cd00082">
    <property type="entry name" value="HisKA"/>
    <property type="match status" value="1"/>
</dbReference>
<evidence type="ECO:0000259" key="8">
    <source>
        <dbReference type="PROSITE" id="PS50109"/>
    </source>
</evidence>
<dbReference type="InterPro" id="IPR036097">
    <property type="entry name" value="HisK_dim/P_sf"/>
</dbReference>
<dbReference type="KEGG" id="hpel:HZS54_01080"/>
<dbReference type="PRINTS" id="PR00344">
    <property type="entry name" value="BCTRLSENSOR"/>
</dbReference>
<dbReference type="InterPro" id="IPR003661">
    <property type="entry name" value="HisK_dim/P_dom"/>
</dbReference>
<dbReference type="PANTHER" id="PTHR43065:SF10">
    <property type="entry name" value="PEROXIDE STRESS-ACTIVATED HISTIDINE KINASE MAK3"/>
    <property type="match status" value="1"/>
</dbReference>